<name>A0AB34JQY7_PRYPA</name>
<dbReference type="Gene3D" id="2.30.29.30">
    <property type="entry name" value="Pleckstrin-homology domain (PH domain)/Phosphotyrosine-binding domain (PTB)"/>
    <property type="match status" value="1"/>
</dbReference>
<dbReference type="SUPFAM" id="SSF50729">
    <property type="entry name" value="PH domain-like"/>
    <property type="match status" value="1"/>
</dbReference>
<dbReference type="Pfam" id="PF00169">
    <property type="entry name" value="PH"/>
    <property type="match status" value="1"/>
</dbReference>
<evidence type="ECO:0000259" key="5">
    <source>
        <dbReference type="PROSITE" id="PS50003"/>
    </source>
</evidence>
<dbReference type="PROSITE" id="PS50003">
    <property type="entry name" value="PH_DOMAIN"/>
    <property type="match status" value="1"/>
</dbReference>
<evidence type="ECO:0000259" key="6">
    <source>
        <dbReference type="PROSITE" id="PS50004"/>
    </source>
</evidence>
<comment type="caution">
    <text evidence="7">The sequence shown here is derived from an EMBL/GenBank/DDBJ whole genome shotgun (WGS) entry which is preliminary data.</text>
</comment>
<dbReference type="PANTHER" id="PTHR45911">
    <property type="entry name" value="C2 DOMAIN-CONTAINING PROTEIN"/>
    <property type="match status" value="1"/>
</dbReference>
<reference evidence="7 8" key="1">
    <citation type="journal article" date="2024" name="Science">
        <title>Giant polyketide synthase enzymes in the biosynthesis of giant marine polyether toxins.</title>
        <authorList>
            <person name="Fallon T.R."/>
            <person name="Shende V.V."/>
            <person name="Wierzbicki I.H."/>
            <person name="Pendleton A.L."/>
            <person name="Watervoot N.F."/>
            <person name="Auber R.P."/>
            <person name="Gonzalez D.J."/>
            <person name="Wisecaver J.H."/>
            <person name="Moore B.S."/>
        </authorList>
    </citation>
    <scope>NUCLEOTIDE SEQUENCE [LARGE SCALE GENOMIC DNA]</scope>
    <source>
        <strain evidence="7 8">12B1</strain>
    </source>
</reference>
<feature type="transmembrane region" description="Helical" evidence="4">
    <location>
        <begin position="1371"/>
        <end position="1392"/>
    </location>
</feature>
<dbReference type="GO" id="GO:0046872">
    <property type="term" value="F:metal ion binding"/>
    <property type="evidence" value="ECO:0007669"/>
    <property type="project" value="UniProtKB-KW"/>
</dbReference>
<dbReference type="Pfam" id="PF00168">
    <property type="entry name" value="C2"/>
    <property type="match status" value="4"/>
</dbReference>
<gene>
    <name evidence="7" type="ORF">AB1Y20_018405</name>
</gene>
<dbReference type="SMART" id="SM00233">
    <property type="entry name" value="PH"/>
    <property type="match status" value="1"/>
</dbReference>
<evidence type="ECO:0000256" key="3">
    <source>
        <dbReference type="SAM" id="MobiDB-lite"/>
    </source>
</evidence>
<dbReference type="SUPFAM" id="SSF49562">
    <property type="entry name" value="C2 domain (Calcium/lipid-binding domain, CaLB)"/>
    <property type="match status" value="4"/>
</dbReference>
<feature type="region of interest" description="Disordered" evidence="3">
    <location>
        <begin position="265"/>
        <end position="288"/>
    </location>
</feature>
<dbReference type="EMBL" id="JBGBPQ010000006">
    <property type="protein sequence ID" value="KAL1523467.1"/>
    <property type="molecule type" value="Genomic_DNA"/>
</dbReference>
<protein>
    <submittedName>
        <fullName evidence="7">Uncharacterized protein</fullName>
    </submittedName>
</protein>
<feature type="compositionally biased region" description="Basic and acidic residues" evidence="3">
    <location>
        <begin position="1224"/>
        <end position="1241"/>
    </location>
</feature>
<feature type="transmembrane region" description="Helical" evidence="4">
    <location>
        <begin position="1074"/>
        <end position="1096"/>
    </location>
</feature>
<evidence type="ECO:0000313" key="7">
    <source>
        <dbReference type="EMBL" id="KAL1523467.1"/>
    </source>
</evidence>
<dbReference type="PRINTS" id="PR00360">
    <property type="entry name" value="C2DOMAIN"/>
</dbReference>
<dbReference type="InterPro" id="IPR035892">
    <property type="entry name" value="C2_domain_sf"/>
</dbReference>
<keyword evidence="4" id="KW-0472">Membrane</keyword>
<keyword evidence="8" id="KW-1185">Reference proteome</keyword>
<feature type="compositionally biased region" description="Pro residues" evidence="3">
    <location>
        <begin position="274"/>
        <end position="284"/>
    </location>
</feature>
<feature type="transmembrane region" description="Helical" evidence="4">
    <location>
        <begin position="1029"/>
        <end position="1053"/>
    </location>
</feature>
<evidence type="ECO:0000256" key="1">
    <source>
        <dbReference type="ARBA" id="ARBA00022723"/>
    </source>
</evidence>
<keyword evidence="1" id="KW-0479">Metal-binding</keyword>
<feature type="domain" description="C2" evidence="6">
    <location>
        <begin position="841"/>
        <end position="960"/>
    </location>
</feature>
<dbReference type="SMART" id="SM00239">
    <property type="entry name" value="C2"/>
    <property type="match status" value="4"/>
</dbReference>
<proteinExistence type="predicted"/>
<accession>A0AB34JQY7</accession>
<feature type="region of interest" description="Disordered" evidence="3">
    <location>
        <begin position="1193"/>
        <end position="1266"/>
    </location>
</feature>
<keyword evidence="4" id="KW-0812">Transmembrane</keyword>
<dbReference type="CDD" id="cd00821">
    <property type="entry name" value="PH"/>
    <property type="match status" value="1"/>
</dbReference>
<evidence type="ECO:0000256" key="2">
    <source>
        <dbReference type="ARBA" id="ARBA00022837"/>
    </source>
</evidence>
<keyword evidence="4" id="KW-1133">Transmembrane helix</keyword>
<evidence type="ECO:0000313" key="8">
    <source>
        <dbReference type="Proteomes" id="UP001515480"/>
    </source>
</evidence>
<dbReference type="InterPro" id="IPR000008">
    <property type="entry name" value="C2_dom"/>
</dbReference>
<evidence type="ECO:0000256" key="4">
    <source>
        <dbReference type="SAM" id="Phobius"/>
    </source>
</evidence>
<feature type="domain" description="C2" evidence="6">
    <location>
        <begin position="286"/>
        <end position="412"/>
    </location>
</feature>
<organism evidence="7 8">
    <name type="scientific">Prymnesium parvum</name>
    <name type="common">Toxic golden alga</name>
    <dbReference type="NCBI Taxonomy" id="97485"/>
    <lineage>
        <taxon>Eukaryota</taxon>
        <taxon>Haptista</taxon>
        <taxon>Haptophyta</taxon>
        <taxon>Prymnesiophyceae</taxon>
        <taxon>Prymnesiales</taxon>
        <taxon>Prymnesiaceae</taxon>
        <taxon>Prymnesium</taxon>
    </lineage>
</organism>
<keyword evidence="2" id="KW-0106">Calcium</keyword>
<dbReference type="Gene3D" id="2.60.40.150">
    <property type="entry name" value="C2 domain"/>
    <property type="match status" value="4"/>
</dbReference>
<feature type="domain" description="PH" evidence="5">
    <location>
        <begin position="13"/>
        <end position="123"/>
    </location>
</feature>
<dbReference type="CDD" id="cd00030">
    <property type="entry name" value="C2"/>
    <property type="match status" value="4"/>
</dbReference>
<dbReference type="PROSITE" id="PS50004">
    <property type="entry name" value="C2"/>
    <property type="match status" value="4"/>
</dbReference>
<dbReference type="Proteomes" id="UP001515480">
    <property type="component" value="Unassembled WGS sequence"/>
</dbReference>
<feature type="domain" description="C2" evidence="6">
    <location>
        <begin position="649"/>
        <end position="775"/>
    </location>
</feature>
<feature type="domain" description="C2" evidence="6">
    <location>
        <begin position="471"/>
        <end position="590"/>
    </location>
</feature>
<dbReference type="InterPro" id="IPR011993">
    <property type="entry name" value="PH-like_dom_sf"/>
</dbReference>
<dbReference type="InterPro" id="IPR001849">
    <property type="entry name" value="PH_domain"/>
</dbReference>
<feature type="transmembrane region" description="Helical" evidence="4">
    <location>
        <begin position="1116"/>
        <end position="1133"/>
    </location>
</feature>
<sequence length="1535" mass="171981">MASESASELTTIGVLRSGWLDKKSSGKDRLSLGNLQNKWDRRFVVLDVKGRLAYYRSESDAHSGRAAGILDCRGGALGQFTNEDDDQQSFVFTVNTPHRVLTLRAETEEDAAGWAAAIGPVVARSMKTWGRSDTITILPSLAQGTASISSGDFPSPHVERREGLVERGRAFANALQPSAILSTVKKQVYRSVYRLLSAHLSRVYTESLKLAITPDRRMPWPLRHAVHELCDEVWDHVQYEIDRVFNKLVEAQEIHVSDDIVEKPSRTSKVTFGPPTPPPSPPEADQPMGIEVPIRTVPSQKLLEDDEVVHLQATLLNGCDFLATHRDGMPDLFVHLSLCGISHRSRVVPGTLNPEWGATGQSFRWSRAKSELFAASIELTVFDKEHAGSYEMACGSLPLSHLIENTRALEPGSSSTAPAQEVDGIESQAGKDTLSSSGSSQMCEVQLSPAGKLRLLLTWKNVFSSSEAERKSARIYEASFAKEKRSTRVAVHVNLVSATGLRAADQNGTSDPYAILRLGSTRRRSRTVPTSLNPVWDEDFEFTCLQGQVESSSIGIDIWDKDIFSRDDFLGHAELPLSLLVGGESSRRSVGTSFQAHRNALVAACQDFELRLSLQGSVLVRVRMVEQGRIDEIGKDQYQTVDELIAKGQREGVAFSSLPLKRLKQTFTLVKLSFTVVAAESLKAADRNGASDPYAVVRIGKRFTRRSRTVARTLSPVWDESLHFEVELQELLDAPCRIEVLNEDSFSKDALIGSATVDLTPIARLILGRSLSEPQLIRLKLEDEGELFLKVTLRDLQAPSVQKLMLHISRRLLPAFMVKQLSEIPTTALRLFRECVVPLVRVQNWPTALRNAREAASKVTITVTILSARDLLASDLNGLSDPYAKITAGPRTYHTHVAKRDLNPTWNESFTFTLRMSDLWEAPITVEVFDADVLSADESLGVCEYDIRPLIESAGINNTPATTYSLQLSTQGSVLLKLSVDSIVRRPWVNVVADVLTPPIIAFRAFFLYNRMPYDRTFFSKMRDPWTLVLMYIAASPTVWLRGSFFTFYLICIAFEREEFQLMKFILSLKGTQFLSGIIKLAVLCLSFWHCTVAIPDANGCREAGPGVGKPPLNDLMMLLWLQVLLWIAFHLLPYSGTFDEQTGTVSFRRASLLWARAKQESTIKTSPESFAGIENTTFAWFSNRSFLANRRSSQIFPHPPTSKAAKEKEPTPKKRSIWPPRWRNRDKGYTKLTDLEDPSRGKLGNLKHHESQLPRPPQPDLVQSTASSSVGNYATAWATFKSDLLAATFPIRTGATKNRLFMLLTWDTRAFKACALLYLVLMSIAIDAEEVQRELLEGELSHVRRLGNTVYTLTTKLLSLQLFSMWQSHITVEIVKLVFALTSVPFFFFMIDQFSMLFTHTDPTGYTPDGRIVATDTVGLSAYIRWIKEDILSEYSLLREELENHCKFNEKDVQKLYTAVEEGELMLKTVARKPGSLRATTRKMREIDAILSKLVTRDRVSDEVYALCFPDKILVENYRRKIDEQTNEQLERAN</sequence>